<protein>
    <submittedName>
        <fullName evidence="1">Uncharacterized protein</fullName>
    </submittedName>
</protein>
<sequence length="111" mass="12835">MGKKYIKNFMMRDKNALLSISKCGHVGHNELKNFVADSRIKNYERDGLVEKEVFNKSNGEQLVGYKLTGEGRKFVEKNYGFKEHQIAQSLVHDLGISNKYFSLTEQEQSSW</sequence>
<organism evidence="1 2">
    <name type="scientific">Clostridium perfringens</name>
    <dbReference type="NCBI Taxonomy" id="1502"/>
    <lineage>
        <taxon>Bacteria</taxon>
        <taxon>Bacillati</taxon>
        <taxon>Bacillota</taxon>
        <taxon>Clostridia</taxon>
        <taxon>Eubacteriales</taxon>
        <taxon>Clostridiaceae</taxon>
        <taxon>Clostridium</taxon>
    </lineage>
</organism>
<feature type="non-terminal residue" evidence="1">
    <location>
        <position position="111"/>
    </location>
</feature>
<name>A0AAW9K6P6_CLOPF</name>
<evidence type="ECO:0000313" key="2">
    <source>
        <dbReference type="Proteomes" id="UP001288944"/>
    </source>
</evidence>
<reference evidence="1" key="1">
    <citation type="submission" date="2019-11" db="EMBL/GenBank/DDBJ databases">
        <title>Characterization of Clostridium perfringens isolates from swine manure treated agricultural soils.</title>
        <authorList>
            <person name="Wushke S.T."/>
        </authorList>
    </citation>
    <scope>NUCLEOTIDE SEQUENCE</scope>
    <source>
        <strain evidence="1">X62</strain>
    </source>
</reference>
<dbReference type="EMBL" id="WNUR01000057">
    <property type="protein sequence ID" value="MDZ7542281.1"/>
    <property type="molecule type" value="Genomic_DNA"/>
</dbReference>
<accession>A0AAW9K6P6</accession>
<evidence type="ECO:0000313" key="1">
    <source>
        <dbReference type="EMBL" id="MDZ7542281.1"/>
    </source>
</evidence>
<gene>
    <name evidence="1" type="ORF">GNF83_13730</name>
</gene>
<dbReference type="Proteomes" id="UP001288944">
    <property type="component" value="Unassembled WGS sequence"/>
</dbReference>
<dbReference type="AlphaFoldDB" id="A0AAW9K6P6"/>
<proteinExistence type="predicted"/>
<comment type="caution">
    <text evidence="1">The sequence shown here is derived from an EMBL/GenBank/DDBJ whole genome shotgun (WGS) entry which is preliminary data.</text>
</comment>